<keyword evidence="1" id="KW-0812">Transmembrane</keyword>
<proteinExistence type="predicted"/>
<dbReference type="RefSeq" id="WP_133536161.1">
    <property type="nucleotide sequence ID" value="NZ_SNYH01000004.1"/>
</dbReference>
<dbReference type="Proteomes" id="UP000295390">
    <property type="component" value="Unassembled WGS sequence"/>
</dbReference>
<dbReference type="Pfam" id="PF13858">
    <property type="entry name" value="DUF4199"/>
    <property type="match status" value="1"/>
</dbReference>
<gene>
    <name evidence="2" type="ORF">DFQ07_1932</name>
</gene>
<dbReference type="InterPro" id="IPR025250">
    <property type="entry name" value="DUF4199"/>
</dbReference>
<evidence type="ECO:0000313" key="2">
    <source>
        <dbReference type="EMBL" id="TDQ25510.1"/>
    </source>
</evidence>
<accession>A0A4V3D2Y4</accession>
<organism evidence="2 3">
    <name type="scientific">Tenacibaculum caenipelagi</name>
    <dbReference type="NCBI Taxonomy" id="1325435"/>
    <lineage>
        <taxon>Bacteria</taxon>
        <taxon>Pseudomonadati</taxon>
        <taxon>Bacteroidota</taxon>
        <taxon>Flavobacteriia</taxon>
        <taxon>Flavobacteriales</taxon>
        <taxon>Flavobacteriaceae</taxon>
        <taxon>Tenacibaculum</taxon>
    </lineage>
</organism>
<evidence type="ECO:0000256" key="1">
    <source>
        <dbReference type="SAM" id="Phobius"/>
    </source>
</evidence>
<evidence type="ECO:0000313" key="3">
    <source>
        <dbReference type="Proteomes" id="UP000295390"/>
    </source>
</evidence>
<feature type="transmembrane region" description="Helical" evidence="1">
    <location>
        <begin position="146"/>
        <end position="167"/>
    </location>
</feature>
<dbReference type="AlphaFoldDB" id="A0A4V3D2Y4"/>
<comment type="caution">
    <text evidence="2">The sequence shown here is derived from an EMBL/GenBank/DDBJ whole genome shotgun (WGS) entry which is preliminary data.</text>
</comment>
<keyword evidence="3" id="KW-1185">Reference proteome</keyword>
<protein>
    <submittedName>
        <fullName evidence="2">Uncharacterized protein DUF4199</fullName>
    </submittedName>
</protein>
<keyword evidence="1" id="KW-1133">Transmembrane helix</keyword>
<name>A0A4V3D2Y4_9FLAO</name>
<sequence>MENQVNSKNIILNYGLIYGGAIVLTNLIIYALGMTFDTVGGIINMVVLAVCIIAFPILAIKKFKKNNNSFLTWGEALKIGIGVITVGALISIVYSHIFTGLIEPDFYNQLNELQTQKLLDAGLTDEQTDNQLAMQSKFQGTLIGDALGFLFYIFLGFVVSAITGAIMKKTEENQY</sequence>
<dbReference type="EMBL" id="SNYH01000004">
    <property type="protein sequence ID" value="TDQ25510.1"/>
    <property type="molecule type" value="Genomic_DNA"/>
</dbReference>
<feature type="transmembrane region" description="Helical" evidence="1">
    <location>
        <begin position="39"/>
        <end position="60"/>
    </location>
</feature>
<reference evidence="2 3" key="1">
    <citation type="submission" date="2019-03" db="EMBL/GenBank/DDBJ databases">
        <title>Genomic Encyclopedia of Type Strains, Phase III (KMG-III): the genomes of soil and plant-associated and newly described type strains.</title>
        <authorList>
            <person name="Whitman W."/>
        </authorList>
    </citation>
    <scope>NUCLEOTIDE SEQUENCE [LARGE SCALE GENOMIC DNA]</scope>
    <source>
        <strain evidence="2 3">CECT 8283</strain>
    </source>
</reference>
<dbReference type="OrthoDB" id="1122768at2"/>
<feature type="transmembrane region" description="Helical" evidence="1">
    <location>
        <begin position="12"/>
        <end position="33"/>
    </location>
</feature>
<keyword evidence="1" id="KW-0472">Membrane</keyword>
<feature type="transmembrane region" description="Helical" evidence="1">
    <location>
        <begin position="81"/>
        <end position="102"/>
    </location>
</feature>